<dbReference type="AlphaFoldDB" id="A0A401ZQH8"/>
<dbReference type="OrthoDB" id="9780586at2"/>
<proteinExistence type="predicted"/>
<feature type="domain" description="Nudix hydrolase" evidence="1">
    <location>
        <begin position="29"/>
        <end position="168"/>
    </location>
</feature>
<dbReference type="GO" id="GO:0016787">
    <property type="term" value="F:hydrolase activity"/>
    <property type="evidence" value="ECO:0007669"/>
    <property type="project" value="UniProtKB-KW"/>
</dbReference>
<protein>
    <submittedName>
        <fullName evidence="2">Putative Nudix hydrolase</fullName>
    </submittedName>
</protein>
<comment type="caution">
    <text evidence="2">The sequence shown here is derived from an EMBL/GenBank/DDBJ whole genome shotgun (WGS) entry which is preliminary data.</text>
</comment>
<dbReference type="InterPro" id="IPR000086">
    <property type="entry name" value="NUDIX_hydrolase_dom"/>
</dbReference>
<dbReference type="PANTHER" id="PTHR10885">
    <property type="entry name" value="ISOPENTENYL-DIPHOSPHATE DELTA-ISOMERASE"/>
    <property type="match status" value="1"/>
</dbReference>
<dbReference type="EMBL" id="BIFQ01000002">
    <property type="protein sequence ID" value="GCE09082.1"/>
    <property type="molecule type" value="Genomic_DNA"/>
</dbReference>
<dbReference type="CDD" id="cd04692">
    <property type="entry name" value="NUDIX_Hydrolase"/>
    <property type="match status" value="1"/>
</dbReference>
<dbReference type="Proteomes" id="UP000287224">
    <property type="component" value="Unassembled WGS sequence"/>
</dbReference>
<reference evidence="3" key="1">
    <citation type="submission" date="2018-12" db="EMBL/GenBank/DDBJ databases">
        <title>Tengunoibacter tsumagoiensis gen. nov., sp. nov., Dictyobacter kobayashii sp. nov., D. alpinus sp. nov., and D. joshuensis sp. nov. and description of Dictyobacteraceae fam. nov. within the order Ktedonobacterales isolated from Tengu-no-mugimeshi.</title>
        <authorList>
            <person name="Wang C.M."/>
            <person name="Zheng Y."/>
            <person name="Sakai Y."/>
            <person name="Toyoda A."/>
            <person name="Minakuchi Y."/>
            <person name="Abe K."/>
            <person name="Yokota A."/>
            <person name="Yabe S."/>
        </authorList>
    </citation>
    <scope>NUCLEOTIDE SEQUENCE [LARGE SCALE GENOMIC DNA]</scope>
    <source>
        <strain evidence="3">S-27</strain>
    </source>
</reference>
<keyword evidence="3" id="KW-1185">Reference proteome</keyword>
<evidence type="ECO:0000313" key="3">
    <source>
        <dbReference type="Proteomes" id="UP000287224"/>
    </source>
</evidence>
<accession>A0A401ZQH8</accession>
<evidence type="ECO:0000313" key="2">
    <source>
        <dbReference type="EMBL" id="GCE09082.1"/>
    </source>
</evidence>
<organism evidence="2 3">
    <name type="scientific">Dictyobacter aurantiacus</name>
    <dbReference type="NCBI Taxonomy" id="1936993"/>
    <lineage>
        <taxon>Bacteria</taxon>
        <taxon>Bacillati</taxon>
        <taxon>Chloroflexota</taxon>
        <taxon>Ktedonobacteria</taxon>
        <taxon>Ktedonobacterales</taxon>
        <taxon>Dictyobacteraceae</taxon>
        <taxon>Dictyobacter</taxon>
    </lineage>
</organism>
<sequence>METEQLAIFSETMERIGVRTRAEVHREGYWHETFHCWFVQRQADRRSILFQQRAAQKKDYPNQLDITAAGHLLAHETPRDGVREIQEELGLELAFDDLVSAGILPDPFLRPGFLDREFCHLFFYLLSIPITDLVLQREEVACIVRVELEDFERLLRQQVSEISAPVYLTDSADPQTIITRNFQREDFCPHTDQYYETLLKFAYQLLS</sequence>
<keyword evidence="2" id="KW-0378">Hydrolase</keyword>
<dbReference type="Gene3D" id="3.90.79.10">
    <property type="entry name" value="Nucleoside Triphosphate Pyrophosphohydrolase"/>
    <property type="match status" value="1"/>
</dbReference>
<gene>
    <name evidence="2" type="ORF">KDAU_64110</name>
</gene>
<evidence type="ECO:0000259" key="1">
    <source>
        <dbReference type="PROSITE" id="PS51462"/>
    </source>
</evidence>
<dbReference type="PROSITE" id="PS51462">
    <property type="entry name" value="NUDIX"/>
    <property type="match status" value="1"/>
</dbReference>
<dbReference type="PANTHER" id="PTHR10885:SF0">
    <property type="entry name" value="ISOPENTENYL-DIPHOSPHATE DELTA-ISOMERASE"/>
    <property type="match status" value="1"/>
</dbReference>
<dbReference type="Pfam" id="PF00293">
    <property type="entry name" value="NUDIX"/>
    <property type="match status" value="1"/>
</dbReference>
<dbReference type="SUPFAM" id="SSF55811">
    <property type="entry name" value="Nudix"/>
    <property type="match status" value="1"/>
</dbReference>
<name>A0A401ZQH8_9CHLR</name>
<dbReference type="RefSeq" id="WP_126601525.1">
    <property type="nucleotide sequence ID" value="NZ_BIFQ01000002.1"/>
</dbReference>
<dbReference type="InterPro" id="IPR015797">
    <property type="entry name" value="NUDIX_hydrolase-like_dom_sf"/>
</dbReference>